<organism evidence="8 9">
    <name type="scientific">Petromyzon marinus</name>
    <name type="common">Sea lamprey</name>
    <dbReference type="NCBI Taxonomy" id="7757"/>
    <lineage>
        <taxon>Eukaryota</taxon>
        <taxon>Metazoa</taxon>
        <taxon>Chordata</taxon>
        <taxon>Craniata</taxon>
        <taxon>Vertebrata</taxon>
        <taxon>Cyclostomata</taxon>
        <taxon>Hyperoartia</taxon>
        <taxon>Petromyzontiformes</taxon>
        <taxon>Petromyzontidae</taxon>
        <taxon>Petromyzon</taxon>
    </lineage>
</organism>
<dbReference type="PRINTS" id="PR00837">
    <property type="entry name" value="V5TPXLIKE"/>
</dbReference>
<dbReference type="RefSeq" id="XP_032834070.1">
    <property type="nucleotide sequence ID" value="XM_032978179.1"/>
</dbReference>
<comment type="subcellular location">
    <subcellularLocation>
        <location evidence="1">Membrane</location>
    </subcellularLocation>
</comment>
<feature type="chain" id="PRO_5042577075" evidence="6">
    <location>
        <begin position="24"/>
        <end position="310"/>
    </location>
</feature>
<proteinExistence type="inferred from homology"/>
<keyword evidence="8" id="KW-1185">Reference proteome</keyword>
<evidence type="ECO:0000256" key="6">
    <source>
        <dbReference type="SAM" id="SignalP"/>
    </source>
</evidence>
<evidence type="ECO:0000256" key="4">
    <source>
        <dbReference type="SAM" id="MobiDB-lite"/>
    </source>
</evidence>
<dbReference type="InterPro" id="IPR018244">
    <property type="entry name" value="Allrgn_V5/Tpx1_CS"/>
</dbReference>
<reference evidence="9" key="1">
    <citation type="submission" date="2025-08" db="UniProtKB">
        <authorList>
            <consortium name="RefSeq"/>
        </authorList>
    </citation>
    <scope>IDENTIFICATION</scope>
    <source>
        <tissue evidence="9">Sperm</tissue>
    </source>
</reference>
<feature type="region of interest" description="Disordered" evidence="4">
    <location>
        <begin position="282"/>
        <end position="310"/>
    </location>
</feature>
<dbReference type="Gene3D" id="3.40.33.10">
    <property type="entry name" value="CAP"/>
    <property type="match status" value="1"/>
</dbReference>
<evidence type="ECO:0000256" key="5">
    <source>
        <dbReference type="SAM" id="Phobius"/>
    </source>
</evidence>
<keyword evidence="3 5" id="KW-0472">Membrane</keyword>
<evidence type="ECO:0000313" key="8">
    <source>
        <dbReference type="Proteomes" id="UP001318040"/>
    </source>
</evidence>
<dbReference type="PROSITE" id="PS01010">
    <property type="entry name" value="CRISP_2"/>
    <property type="match status" value="1"/>
</dbReference>
<comment type="similarity">
    <text evidence="2">Belongs to the CRISP family.</text>
</comment>
<dbReference type="SUPFAM" id="SSF55797">
    <property type="entry name" value="PR-1-like"/>
    <property type="match status" value="1"/>
</dbReference>
<evidence type="ECO:0000256" key="2">
    <source>
        <dbReference type="ARBA" id="ARBA00009923"/>
    </source>
</evidence>
<keyword evidence="5" id="KW-0812">Transmembrane</keyword>
<dbReference type="SMART" id="SM00198">
    <property type="entry name" value="SCP"/>
    <property type="match status" value="1"/>
</dbReference>
<feature type="transmembrane region" description="Helical" evidence="5">
    <location>
        <begin position="251"/>
        <end position="273"/>
    </location>
</feature>
<dbReference type="GO" id="GO:0005576">
    <property type="term" value="C:extracellular region"/>
    <property type="evidence" value="ECO:0007669"/>
    <property type="project" value="InterPro"/>
</dbReference>
<sequence length="310" mass="33797">MAPSPPPPMVVMVVVVTVAVMVATVPREAMSRRAGSAVEPSIDDRRFIIECVRAHNFFRSMVNPPARNMLYMSWDKALALTAKAWGSNCWFEHNVHLRDEGRVHPTFTTVGENLWGGFLSSFNATAAVQAWYEEVHDYDFPTFTCQPGRVCGHYTQVVWDDSYKVGCAVHVCPSGMKDFPWMDRPDTTIFVCNYGPSGNFPRQPYSPGPSCAVCQDRCNNRLCRNQSLEEVREYPGWDPSFPLGSCESGCVAGIVLGALTVLIAVAGGVYGAARKRLARRARVGTAPPGQPGATQAPNGDGQGAAVGHKQ</sequence>
<evidence type="ECO:0000259" key="7">
    <source>
        <dbReference type="SMART" id="SM00198"/>
    </source>
</evidence>
<feature type="compositionally biased region" description="Low complexity" evidence="4">
    <location>
        <begin position="284"/>
        <end position="297"/>
    </location>
</feature>
<dbReference type="CTD" id="11010"/>
<dbReference type="InterPro" id="IPR034121">
    <property type="entry name" value="SCP_GLIPR-1-like"/>
</dbReference>
<dbReference type="InterPro" id="IPR002413">
    <property type="entry name" value="V5_allergen-like"/>
</dbReference>
<accession>A0AAJ7UCY1</accession>
<protein>
    <submittedName>
        <fullName evidence="9">Glioma pathogenesis-related protein 1</fullName>
    </submittedName>
</protein>
<evidence type="ECO:0000256" key="3">
    <source>
        <dbReference type="ARBA" id="ARBA00023136"/>
    </source>
</evidence>
<dbReference type="PROSITE" id="PS01009">
    <property type="entry name" value="CRISP_1"/>
    <property type="match status" value="1"/>
</dbReference>
<dbReference type="InterPro" id="IPR014044">
    <property type="entry name" value="CAP_dom"/>
</dbReference>
<dbReference type="InterPro" id="IPR035940">
    <property type="entry name" value="CAP_sf"/>
</dbReference>
<dbReference type="CDD" id="cd05385">
    <property type="entry name" value="CAP_GLIPR1-like"/>
    <property type="match status" value="1"/>
</dbReference>
<dbReference type="KEGG" id="pmrn:116956504"/>
<feature type="domain" description="SCP" evidence="7">
    <location>
        <begin position="46"/>
        <end position="202"/>
    </location>
</feature>
<dbReference type="PRINTS" id="PR00838">
    <property type="entry name" value="V5ALLERGEN"/>
</dbReference>
<evidence type="ECO:0000313" key="9">
    <source>
        <dbReference type="RefSeq" id="XP_032834070.1"/>
    </source>
</evidence>
<dbReference type="AlphaFoldDB" id="A0AAJ7UCY1"/>
<gene>
    <name evidence="9" type="primary">GLIPR1</name>
</gene>
<dbReference type="Proteomes" id="UP001318040">
    <property type="component" value="Chromosome 65"/>
</dbReference>
<evidence type="ECO:0000256" key="1">
    <source>
        <dbReference type="ARBA" id="ARBA00004370"/>
    </source>
</evidence>
<dbReference type="InterPro" id="IPR001283">
    <property type="entry name" value="CRISP-related"/>
</dbReference>
<keyword evidence="6" id="KW-0732">Signal</keyword>
<keyword evidence="5" id="KW-1133">Transmembrane helix</keyword>
<name>A0AAJ7UCY1_PETMA</name>
<dbReference type="Pfam" id="PF00188">
    <property type="entry name" value="CAP"/>
    <property type="match status" value="1"/>
</dbReference>
<dbReference type="GO" id="GO:0016020">
    <property type="term" value="C:membrane"/>
    <property type="evidence" value="ECO:0007669"/>
    <property type="project" value="UniProtKB-SubCell"/>
</dbReference>
<dbReference type="PANTHER" id="PTHR10334">
    <property type="entry name" value="CYSTEINE-RICH SECRETORY PROTEIN-RELATED"/>
    <property type="match status" value="1"/>
</dbReference>
<feature type="signal peptide" evidence="6">
    <location>
        <begin position="1"/>
        <end position="23"/>
    </location>
</feature>